<feature type="compositionally biased region" description="Pro residues" evidence="1">
    <location>
        <begin position="182"/>
        <end position="195"/>
    </location>
</feature>
<dbReference type="OMA" id="QYSHAIT"/>
<keyword evidence="2" id="KW-0472">Membrane</keyword>
<feature type="region of interest" description="Disordered" evidence="1">
    <location>
        <begin position="322"/>
        <end position="412"/>
    </location>
</feature>
<name>F8PZA4_SERL3</name>
<accession>F8PZA4</accession>
<evidence type="ECO:0000256" key="1">
    <source>
        <dbReference type="SAM" id="MobiDB-lite"/>
    </source>
</evidence>
<dbReference type="EMBL" id="GL945480">
    <property type="protein sequence ID" value="EGN99217.1"/>
    <property type="molecule type" value="Genomic_DNA"/>
</dbReference>
<feature type="compositionally biased region" description="Pro residues" evidence="1">
    <location>
        <begin position="83"/>
        <end position="98"/>
    </location>
</feature>
<evidence type="ECO:0000313" key="3">
    <source>
        <dbReference type="EMBL" id="EGN99217.1"/>
    </source>
</evidence>
<feature type="compositionally biased region" description="Pro residues" evidence="1">
    <location>
        <begin position="35"/>
        <end position="44"/>
    </location>
</feature>
<keyword evidence="2" id="KW-0812">Transmembrane</keyword>
<dbReference type="STRING" id="936435.F8PZA4"/>
<keyword evidence="4" id="KW-1185">Reference proteome</keyword>
<organism evidence="4">
    <name type="scientific">Serpula lacrymans var. lacrymans (strain S7.3)</name>
    <name type="common">Dry rot fungus</name>
    <dbReference type="NCBI Taxonomy" id="936435"/>
    <lineage>
        <taxon>Eukaryota</taxon>
        <taxon>Fungi</taxon>
        <taxon>Dikarya</taxon>
        <taxon>Basidiomycota</taxon>
        <taxon>Agaricomycotina</taxon>
        <taxon>Agaricomycetes</taxon>
        <taxon>Agaricomycetidae</taxon>
        <taxon>Boletales</taxon>
        <taxon>Coniophorineae</taxon>
        <taxon>Serpulaceae</taxon>
        <taxon>Serpula</taxon>
    </lineage>
</organism>
<gene>
    <name evidence="3" type="ORF">SERLA73DRAFT_182105</name>
</gene>
<feature type="transmembrane region" description="Helical" evidence="2">
    <location>
        <begin position="263"/>
        <end position="282"/>
    </location>
</feature>
<protein>
    <submittedName>
        <fullName evidence="3">Uncharacterized protein</fullName>
    </submittedName>
</protein>
<feature type="compositionally biased region" description="Low complexity" evidence="1">
    <location>
        <begin position="123"/>
        <end position="147"/>
    </location>
</feature>
<feature type="compositionally biased region" description="Polar residues" evidence="1">
    <location>
        <begin position="1"/>
        <end position="22"/>
    </location>
</feature>
<evidence type="ECO:0000313" key="4">
    <source>
        <dbReference type="Proteomes" id="UP000008063"/>
    </source>
</evidence>
<evidence type="ECO:0000256" key="2">
    <source>
        <dbReference type="SAM" id="Phobius"/>
    </source>
</evidence>
<dbReference type="InParanoid" id="F8PZA4"/>
<feature type="compositionally biased region" description="Basic and acidic residues" evidence="1">
    <location>
        <begin position="360"/>
        <end position="373"/>
    </location>
</feature>
<feature type="compositionally biased region" description="Basic residues" evidence="1">
    <location>
        <begin position="374"/>
        <end position="396"/>
    </location>
</feature>
<dbReference type="HOGENOM" id="CLU_048146_2_0_1"/>
<reference evidence="4" key="1">
    <citation type="journal article" date="2011" name="Science">
        <title>The plant cell wall-decomposing machinery underlies the functional diversity of forest fungi.</title>
        <authorList>
            <person name="Eastwood D.C."/>
            <person name="Floudas D."/>
            <person name="Binder M."/>
            <person name="Majcherczyk A."/>
            <person name="Schneider P."/>
            <person name="Aerts A."/>
            <person name="Asiegbu F.O."/>
            <person name="Baker S.E."/>
            <person name="Barry K."/>
            <person name="Bendiksby M."/>
            <person name="Blumentritt M."/>
            <person name="Coutinho P.M."/>
            <person name="Cullen D."/>
            <person name="de Vries R.P."/>
            <person name="Gathman A."/>
            <person name="Goodell B."/>
            <person name="Henrissat B."/>
            <person name="Ihrmark K."/>
            <person name="Kauserud H."/>
            <person name="Kohler A."/>
            <person name="LaButti K."/>
            <person name="Lapidus A."/>
            <person name="Lavin J.L."/>
            <person name="Lee Y.-H."/>
            <person name="Lindquist E."/>
            <person name="Lilly W."/>
            <person name="Lucas S."/>
            <person name="Morin E."/>
            <person name="Murat C."/>
            <person name="Oguiza J.A."/>
            <person name="Park J."/>
            <person name="Pisabarro A.G."/>
            <person name="Riley R."/>
            <person name="Rosling A."/>
            <person name="Salamov A."/>
            <person name="Schmidt O."/>
            <person name="Schmutz J."/>
            <person name="Skrede I."/>
            <person name="Stenlid J."/>
            <person name="Wiebenga A."/>
            <person name="Xie X."/>
            <person name="Kuees U."/>
            <person name="Hibbett D.S."/>
            <person name="Hoffmeister D."/>
            <person name="Hoegberg N."/>
            <person name="Martin F."/>
            <person name="Grigoriev I.V."/>
            <person name="Watkinson S.C."/>
        </authorList>
    </citation>
    <scope>NUCLEOTIDE SEQUENCE [LARGE SCALE GENOMIC DNA]</scope>
    <source>
        <strain evidence="4">strain S7.3</strain>
    </source>
</reference>
<sequence>MHPEKSQNPYQQYQQPDWQNAQQPPPYQLEDSQAYPPPTGPPPVGGQYGYPQQPQGYASRDGPDVRSHPPPPQGYGQPQQGYQPPPGPPQGYGAPPPQGYSGYSQNAYGPGQPGQYPQPPSPYGQQSPGSYPAYQGGQQSPSDSQGGLHPYYSMSAGSSQPRAPSPGGDKGFSLSSFFGDKGPPPSWQRPPPQHLPYNPFPPMCLVSNSKNISNGFPELPPPCNLQPHPFASHDISEEDWKRFLTDVKKAGSLTGMQRIKSNVIPTVMGLNLIGGIFMTNAIERKMKTKNRTAAGDIVDHWNHYFFGPRRMEAVLCQASERLSGREGSAPHGSAEQERMARKLRRRTGSDDSSSSDSDSDDGRHMSRGEYRSDRRARRSERREARRHRKAGRRAAKARGDDQEPYMLYITPV</sequence>
<dbReference type="InterPro" id="IPR028018">
    <property type="entry name" value="DUF4646"/>
</dbReference>
<feature type="region of interest" description="Disordered" evidence="1">
    <location>
        <begin position="1"/>
        <end position="195"/>
    </location>
</feature>
<proteinExistence type="predicted"/>
<dbReference type="OrthoDB" id="5314275at2759"/>
<dbReference type="Proteomes" id="UP000008063">
    <property type="component" value="Unassembled WGS sequence"/>
</dbReference>
<dbReference type="AlphaFoldDB" id="F8PZA4"/>
<keyword evidence="2" id="KW-1133">Transmembrane helix</keyword>
<dbReference type="Pfam" id="PF15496">
    <property type="entry name" value="DUF4646"/>
    <property type="match status" value="1"/>
</dbReference>